<gene>
    <name evidence="4" type="ORF">G1C96_1877</name>
</gene>
<protein>
    <recommendedName>
        <fullName evidence="6">DUF2207 domain-containing protein</fullName>
    </recommendedName>
</protein>
<evidence type="ECO:0000259" key="2">
    <source>
        <dbReference type="Pfam" id="PF09972"/>
    </source>
</evidence>
<sequence>MTHAKHAGFVRHAARAAIVAVIVALAVLAATVLPTYAVRGGLVGGADMTYETLDYDAAVQPDGRLTVTQHLSMNLGKRDGKLWKQLYQRYQLRSDNLTDITDISVYDVTYDRTYAQGTFTDPGTVDISDWNSDYRYQWYIADVTDGDASPKPYEPGRDGLSADGPASSRTVEIGWNIPAISEADNLRFDVTMTFHGAVTLYDDVASLQWEPVGPTNQVPIGTMTGTLRFPDGITASDSWGWLHYAGTSRTQRGANGELEFTAWDVRAGRHLDVVAAFDADAVHAPSDAQGGAWIRRGVGERLQTLKDDESRQEAAWRDSQRTQARIRLAVWAAFALVGASLAVAALIRSAISWRRSLFRSDIEYWRDPPDMSPACAARMADALRLTDDQSNDSRAMAATVLSLASKRAIAIYPGEAALYRDVDLSRADPRVASRMIDDGASSLLKGRRRGRTLSTSTIVLLPVAFDVAGELSLNLSGSEGAVLDLLKEVSRCTGSRVFDMRQMERTCRGWSEGYETMQRIDAAFAAEYRSLHATRAIGGDALLLGVLTTIVGAVSAVTFTAMGNLALDLVVSLPVVLLGAFACAFRGRTEFVRSASGTDYAGQVQGLYRYLVDFSDFTDRGAMDLALWDRYLVYATAFGISRKVVAALAKAYPQIADPAWLDDHASGSLLYWNYRTAGWQRGAMTGSAAGSGAAGAMTGMDAGASAFAGLDFGTFGSQISAGFADIDATIRAAAPSSSSDSSGSGGSFGSFDFGGSSGSFSGGGFGGSSGGSGGGSFGGR</sequence>
<evidence type="ECO:0000313" key="4">
    <source>
        <dbReference type="EMBL" id="NMN01290.1"/>
    </source>
</evidence>
<dbReference type="InterPro" id="IPR048389">
    <property type="entry name" value="YciQ-like_C"/>
</dbReference>
<dbReference type="Pfam" id="PF20990">
    <property type="entry name" value="DUF2207_C"/>
    <property type="match status" value="1"/>
</dbReference>
<keyword evidence="1" id="KW-0812">Transmembrane</keyword>
<evidence type="ECO:0000313" key="5">
    <source>
        <dbReference type="Proteomes" id="UP000588277"/>
    </source>
</evidence>
<feature type="domain" description="DUF2207" evidence="2">
    <location>
        <begin position="51"/>
        <end position="277"/>
    </location>
</feature>
<dbReference type="Proteomes" id="UP000588277">
    <property type="component" value="Unassembled WGS sequence"/>
</dbReference>
<accession>A0A7Y0F3D1</accession>
<feature type="transmembrane region" description="Helical" evidence="1">
    <location>
        <begin position="565"/>
        <end position="585"/>
    </location>
</feature>
<keyword evidence="1" id="KW-1133">Transmembrane helix</keyword>
<keyword evidence="5" id="KW-1185">Reference proteome</keyword>
<evidence type="ECO:0008006" key="6">
    <source>
        <dbReference type="Google" id="ProtNLM"/>
    </source>
</evidence>
<organism evidence="4 5">
    <name type="scientific">Bifidobacterium moraviense</name>
    <dbReference type="NCBI Taxonomy" id="2675323"/>
    <lineage>
        <taxon>Bacteria</taxon>
        <taxon>Bacillati</taxon>
        <taxon>Actinomycetota</taxon>
        <taxon>Actinomycetes</taxon>
        <taxon>Bifidobacteriales</taxon>
        <taxon>Bifidobacteriaceae</taxon>
        <taxon>Bifidobacterium</taxon>
    </lineage>
</organism>
<evidence type="ECO:0000256" key="1">
    <source>
        <dbReference type="SAM" id="Phobius"/>
    </source>
</evidence>
<evidence type="ECO:0000259" key="3">
    <source>
        <dbReference type="Pfam" id="PF20990"/>
    </source>
</evidence>
<dbReference type="InterPro" id="IPR018702">
    <property type="entry name" value="DUF2207"/>
</dbReference>
<name>A0A7Y0F3D1_9BIFI</name>
<feature type="transmembrane region" description="Helical" evidence="1">
    <location>
        <begin position="12"/>
        <end position="33"/>
    </location>
</feature>
<feature type="transmembrane region" description="Helical" evidence="1">
    <location>
        <begin position="541"/>
        <end position="559"/>
    </location>
</feature>
<comment type="caution">
    <text evidence="4">The sequence shown here is derived from an EMBL/GenBank/DDBJ whole genome shotgun (WGS) entry which is preliminary data.</text>
</comment>
<proteinExistence type="predicted"/>
<dbReference type="Pfam" id="PF09972">
    <property type="entry name" value="DUF2207"/>
    <property type="match status" value="1"/>
</dbReference>
<feature type="domain" description="Predicted membrane protein YciQ-like C-terminal" evidence="3">
    <location>
        <begin position="361"/>
        <end position="648"/>
    </location>
</feature>
<dbReference type="EMBL" id="JAAIIH010000022">
    <property type="protein sequence ID" value="NMN01290.1"/>
    <property type="molecule type" value="Genomic_DNA"/>
</dbReference>
<dbReference type="AlphaFoldDB" id="A0A7Y0F3D1"/>
<feature type="transmembrane region" description="Helical" evidence="1">
    <location>
        <begin position="328"/>
        <end position="347"/>
    </location>
</feature>
<dbReference type="RefSeq" id="WP_169276371.1">
    <property type="nucleotide sequence ID" value="NZ_JAAIIH010000022.1"/>
</dbReference>
<reference evidence="4 5" key="1">
    <citation type="submission" date="2020-02" db="EMBL/GenBank/DDBJ databases">
        <title>Characterization of phylogenetic diversity of novel bifidobacterial species isolated in Czech ZOOs.</title>
        <authorList>
            <person name="Lugli G.A."/>
            <person name="Vera N.B."/>
            <person name="Ventura M."/>
        </authorList>
    </citation>
    <scope>NUCLEOTIDE SEQUENCE [LARGE SCALE GENOMIC DNA]</scope>
    <source>
        <strain evidence="4 5">DSM 109958</strain>
    </source>
</reference>
<keyword evidence="1" id="KW-0472">Membrane</keyword>